<reference evidence="2 3" key="1">
    <citation type="journal article" date="2020" name="Genome Biol. Evol.">
        <title>A new high-quality draft genome assembly of the Chinese cordyceps Ophiocordyceps sinensis.</title>
        <authorList>
            <person name="Shu R."/>
            <person name="Zhang J."/>
            <person name="Meng Q."/>
            <person name="Zhang H."/>
            <person name="Zhou G."/>
            <person name="Li M."/>
            <person name="Wu P."/>
            <person name="Zhao Y."/>
            <person name="Chen C."/>
            <person name="Qin Q."/>
        </authorList>
    </citation>
    <scope>NUCLEOTIDE SEQUENCE [LARGE SCALE GENOMIC DNA]</scope>
    <source>
        <strain evidence="2 3">IOZ07</strain>
    </source>
</reference>
<dbReference type="AlphaFoldDB" id="A0A8H4PWF8"/>
<feature type="compositionally biased region" description="Basic and acidic residues" evidence="1">
    <location>
        <begin position="130"/>
        <end position="141"/>
    </location>
</feature>
<dbReference type="EMBL" id="JAAVMX010000003">
    <property type="protein sequence ID" value="KAF4511702.1"/>
    <property type="molecule type" value="Genomic_DNA"/>
</dbReference>
<organism evidence="2 3">
    <name type="scientific">Ophiocordyceps sinensis</name>
    <dbReference type="NCBI Taxonomy" id="72228"/>
    <lineage>
        <taxon>Eukaryota</taxon>
        <taxon>Fungi</taxon>
        <taxon>Dikarya</taxon>
        <taxon>Ascomycota</taxon>
        <taxon>Pezizomycotina</taxon>
        <taxon>Sordariomycetes</taxon>
        <taxon>Hypocreomycetidae</taxon>
        <taxon>Hypocreales</taxon>
        <taxon>Ophiocordycipitaceae</taxon>
        <taxon>Ophiocordyceps</taxon>
    </lineage>
</organism>
<name>A0A8H4PWF8_9HYPO</name>
<dbReference type="OrthoDB" id="4923338at2759"/>
<dbReference type="Proteomes" id="UP000557566">
    <property type="component" value="Unassembled WGS sequence"/>
</dbReference>
<keyword evidence="3" id="KW-1185">Reference proteome</keyword>
<protein>
    <submittedName>
        <fullName evidence="2">Uncharacterized protein</fullName>
    </submittedName>
</protein>
<evidence type="ECO:0000313" key="3">
    <source>
        <dbReference type="Proteomes" id="UP000557566"/>
    </source>
</evidence>
<proteinExistence type="predicted"/>
<evidence type="ECO:0000256" key="1">
    <source>
        <dbReference type="SAM" id="MobiDB-lite"/>
    </source>
</evidence>
<feature type="compositionally biased region" description="Low complexity" evidence="1">
    <location>
        <begin position="157"/>
        <end position="170"/>
    </location>
</feature>
<sequence length="360" mass="39862">MYYYDTITNEALFAEHASRVDAQSFDTLYQSDTFQHGVSRWDTAHLFASRVICASPGRRLALFDDADFPRSAKGVHDCIDRLVDGPAAGFGDQYEPWIVQRHQPESLGYTWAALARLLHAQGAIAPQVERPQRERPQRERQSVTFQGYTSSADMRVGSSSPSGSATGDSSAESAGGLGWVERISSAPLEDLTVRLASCFIRYSPKKQVQATDDGGLQVCRDSEFVQVAMLEGKRAFQQFSIQGKPTVPDKTLGQLVGQALAQRLDRSTGTISQTDRITILAVAHYVKFFNFRTTSEFIKEYETKPLPATHYLRVSSTHWFDLAAIEDRKRVVKHILAMLAWAGKQQGGDGDGDGDESMEG</sequence>
<feature type="compositionally biased region" description="Polar residues" evidence="1">
    <location>
        <begin position="142"/>
        <end position="152"/>
    </location>
</feature>
<comment type="caution">
    <text evidence="2">The sequence shown here is derived from an EMBL/GenBank/DDBJ whole genome shotgun (WGS) entry which is preliminary data.</text>
</comment>
<gene>
    <name evidence="2" type="ORF">G6O67_003474</name>
</gene>
<feature type="region of interest" description="Disordered" evidence="1">
    <location>
        <begin position="125"/>
        <end position="173"/>
    </location>
</feature>
<evidence type="ECO:0000313" key="2">
    <source>
        <dbReference type="EMBL" id="KAF4511702.1"/>
    </source>
</evidence>
<accession>A0A8H4PWF8</accession>